<evidence type="ECO:0000256" key="3">
    <source>
        <dbReference type="SAM" id="Coils"/>
    </source>
</evidence>
<dbReference type="GO" id="GO:0005737">
    <property type="term" value="C:cytoplasm"/>
    <property type="evidence" value="ECO:0007669"/>
    <property type="project" value="TreeGrafter"/>
</dbReference>
<keyword evidence="3" id="KW-0175">Coiled coil</keyword>
<dbReference type="EMBL" id="LSYV01000017">
    <property type="protein sequence ID" value="KXZ50489.1"/>
    <property type="molecule type" value="Genomic_DNA"/>
</dbReference>
<evidence type="ECO:0000313" key="5">
    <source>
        <dbReference type="EMBL" id="KXZ50489.1"/>
    </source>
</evidence>
<accession>A0A150GKW3</accession>
<keyword evidence="6" id="KW-1185">Reference proteome</keyword>
<dbReference type="InterPro" id="IPR001401">
    <property type="entry name" value="Dynamin_GTPase"/>
</dbReference>
<feature type="coiled-coil region" evidence="3">
    <location>
        <begin position="705"/>
        <end position="739"/>
    </location>
</feature>
<dbReference type="GO" id="GO:0016020">
    <property type="term" value="C:membrane"/>
    <property type="evidence" value="ECO:0007669"/>
    <property type="project" value="TreeGrafter"/>
</dbReference>
<evidence type="ECO:0000256" key="2">
    <source>
        <dbReference type="ARBA" id="ARBA00023134"/>
    </source>
</evidence>
<name>A0A150GKW3_GONPE</name>
<dbReference type="Pfam" id="PF01031">
    <property type="entry name" value="Dynamin_M"/>
    <property type="match status" value="2"/>
</dbReference>
<sequence>MRCWTAQHGGESGAAPSWSCRIKLSRNFDHEGKPLLEKPPEETFCTVTNKSHIAACVTAAQAVLLNPTAVQSARGGARAYLPILSGKLPKESNAKEALGSADQYELAFTANKVVLDIDGAEADLTIIDLPGIIHDHPRGKQYVELVERMTKACLAPENHIIAMALPAGLDPETQAIRAWVREVDPSGHRSIGIVTKPDTLAEDAHIANCKLVELVCHRNGSYIGTSPAPNHDHHLRLGYYVVKNPTQEQLVQGITFTAAREAEARYFADSQHWASAVAKSPRLTSRLGTKNLRTGLSDLLVERIQAQLPAIRRTAREQLALISRDLAALPPPPGEDALQELRDLLGRFAEVMEGHVRASSVTEDRAFFQKTLTLYQAYGKKAVRSMPAFVVDRTLITALSTADKGVSLPPPDAIGTEEGDLDLSPWLEGTAGPKADASAMLGSHGELQRRLEASLFPQQHMPLYEVRSLRRKHIGRELPGFSPYSAVEDLIRRYKGQWSRHALECLGEVAAAAHELSGRVVEDVFKRYPRAQLSIGMAFSDYMEELVLEAESQIKGMLAKEDADVYTINDRSLRQMFDTFLGRLKKAYLRPRALDDDGQHRMIQVMHGLATLNLTFTSYDELFMAQTTDADDELRLMAACLAYFKVAFRRIADNVPITIRGTLLKRLGNKHGLVQALLRHAGLEAGPAQDAAVVARALLAEDEALAEQRTRLRGMEQRLRGMEQRLRGMEQRLRRALAALHAPSTAAAAAPG</sequence>
<dbReference type="InterPro" id="IPR045063">
    <property type="entry name" value="Dynamin_N"/>
</dbReference>
<dbReference type="SMART" id="SM00053">
    <property type="entry name" value="DYNc"/>
    <property type="match status" value="1"/>
</dbReference>
<reference evidence="6" key="1">
    <citation type="journal article" date="2016" name="Nat. Commun.">
        <title>The Gonium pectorale genome demonstrates co-option of cell cycle regulation during the evolution of multicellularity.</title>
        <authorList>
            <person name="Hanschen E.R."/>
            <person name="Marriage T.N."/>
            <person name="Ferris P.J."/>
            <person name="Hamaji T."/>
            <person name="Toyoda A."/>
            <person name="Fujiyama A."/>
            <person name="Neme R."/>
            <person name="Noguchi H."/>
            <person name="Minakuchi Y."/>
            <person name="Suzuki M."/>
            <person name="Kawai-Toyooka H."/>
            <person name="Smith D.R."/>
            <person name="Sparks H."/>
            <person name="Anderson J."/>
            <person name="Bakaric R."/>
            <person name="Luria V."/>
            <person name="Karger A."/>
            <person name="Kirschner M.W."/>
            <person name="Durand P.M."/>
            <person name="Michod R.E."/>
            <person name="Nozaki H."/>
            <person name="Olson B.J."/>
        </authorList>
    </citation>
    <scope>NUCLEOTIDE SEQUENCE [LARGE SCALE GENOMIC DNA]</scope>
    <source>
        <strain evidence="6">NIES-2863</strain>
    </source>
</reference>
<evidence type="ECO:0000259" key="4">
    <source>
        <dbReference type="PROSITE" id="PS51388"/>
    </source>
</evidence>
<dbReference type="AlphaFoldDB" id="A0A150GKW3"/>
<dbReference type="GO" id="GO:0003924">
    <property type="term" value="F:GTPase activity"/>
    <property type="evidence" value="ECO:0007669"/>
    <property type="project" value="InterPro"/>
</dbReference>
<dbReference type="GO" id="GO:0005874">
    <property type="term" value="C:microtubule"/>
    <property type="evidence" value="ECO:0007669"/>
    <property type="project" value="TreeGrafter"/>
</dbReference>
<dbReference type="PANTHER" id="PTHR11566:SF21">
    <property type="entry name" value="DYNAMIN RELATED PROTEIN 1, ISOFORM A"/>
    <property type="match status" value="1"/>
</dbReference>
<dbReference type="Pfam" id="PF00350">
    <property type="entry name" value="Dynamin_N"/>
    <property type="match status" value="1"/>
</dbReference>
<dbReference type="PANTHER" id="PTHR11566">
    <property type="entry name" value="DYNAMIN"/>
    <property type="match status" value="1"/>
</dbReference>
<gene>
    <name evidence="5" type="ORF">GPECTOR_16g664</name>
</gene>
<organism evidence="5 6">
    <name type="scientific">Gonium pectorale</name>
    <name type="common">Green alga</name>
    <dbReference type="NCBI Taxonomy" id="33097"/>
    <lineage>
        <taxon>Eukaryota</taxon>
        <taxon>Viridiplantae</taxon>
        <taxon>Chlorophyta</taxon>
        <taxon>core chlorophytes</taxon>
        <taxon>Chlorophyceae</taxon>
        <taxon>CS clade</taxon>
        <taxon>Chlamydomonadales</taxon>
        <taxon>Volvocaceae</taxon>
        <taxon>Gonium</taxon>
    </lineage>
</organism>
<dbReference type="InterPro" id="IPR022812">
    <property type="entry name" value="Dynamin"/>
</dbReference>
<protein>
    <recommendedName>
        <fullName evidence="4">GED domain-containing protein</fullName>
    </recommendedName>
</protein>
<dbReference type="STRING" id="33097.A0A150GKW3"/>
<keyword evidence="1" id="KW-0547">Nucleotide-binding</keyword>
<dbReference type="PROSITE" id="PS51388">
    <property type="entry name" value="GED"/>
    <property type="match status" value="1"/>
</dbReference>
<comment type="caution">
    <text evidence="5">The sequence shown here is derived from an EMBL/GenBank/DDBJ whole genome shotgun (WGS) entry which is preliminary data.</text>
</comment>
<dbReference type="GO" id="GO:0008017">
    <property type="term" value="F:microtubule binding"/>
    <property type="evidence" value="ECO:0007669"/>
    <property type="project" value="TreeGrafter"/>
</dbReference>
<evidence type="ECO:0000313" key="6">
    <source>
        <dbReference type="Proteomes" id="UP000075714"/>
    </source>
</evidence>
<dbReference type="OrthoDB" id="529871at2759"/>
<dbReference type="Proteomes" id="UP000075714">
    <property type="component" value="Unassembled WGS sequence"/>
</dbReference>
<evidence type="ECO:0000256" key="1">
    <source>
        <dbReference type="ARBA" id="ARBA00022741"/>
    </source>
</evidence>
<dbReference type="SUPFAM" id="SSF52540">
    <property type="entry name" value="P-loop containing nucleoside triphosphate hydrolases"/>
    <property type="match status" value="1"/>
</dbReference>
<dbReference type="GO" id="GO:0005525">
    <property type="term" value="F:GTP binding"/>
    <property type="evidence" value="ECO:0007669"/>
    <property type="project" value="InterPro"/>
</dbReference>
<proteinExistence type="predicted"/>
<dbReference type="InterPro" id="IPR027417">
    <property type="entry name" value="P-loop_NTPase"/>
</dbReference>
<feature type="domain" description="GED" evidence="4">
    <location>
        <begin position="633"/>
        <end position="734"/>
    </location>
</feature>
<dbReference type="InterPro" id="IPR020850">
    <property type="entry name" value="GED_dom"/>
</dbReference>
<dbReference type="InterPro" id="IPR000375">
    <property type="entry name" value="Dynamin_stalk"/>
</dbReference>
<dbReference type="Gene3D" id="3.40.50.300">
    <property type="entry name" value="P-loop containing nucleotide triphosphate hydrolases"/>
    <property type="match status" value="1"/>
</dbReference>
<dbReference type="PRINTS" id="PR00195">
    <property type="entry name" value="DYNAMIN"/>
</dbReference>
<dbReference type="Gene3D" id="1.20.120.1240">
    <property type="entry name" value="Dynamin, middle domain"/>
    <property type="match status" value="1"/>
</dbReference>
<keyword evidence="2" id="KW-0342">GTP-binding</keyword>